<reference evidence="1 2" key="1">
    <citation type="journal article" date="2013" name="Front. Plant Sci.">
        <title>The Reference Genome of the Halophytic Plant Eutrema salsugineum.</title>
        <authorList>
            <person name="Yang R."/>
            <person name="Jarvis D.E."/>
            <person name="Chen H."/>
            <person name="Beilstein M.A."/>
            <person name="Grimwood J."/>
            <person name="Jenkins J."/>
            <person name="Shu S."/>
            <person name="Prochnik S."/>
            <person name="Xin M."/>
            <person name="Ma C."/>
            <person name="Schmutz J."/>
            <person name="Wing R.A."/>
            <person name="Mitchell-Olds T."/>
            <person name="Schumaker K.S."/>
            <person name="Wang X."/>
        </authorList>
    </citation>
    <scope>NUCLEOTIDE SEQUENCE [LARGE SCALE GENOMIC DNA]</scope>
</reference>
<keyword evidence="2" id="KW-1185">Reference proteome</keyword>
<proteinExistence type="predicted"/>
<dbReference type="KEGG" id="eus:EUTSA_v10029116mg"/>
<evidence type="ECO:0000313" key="1">
    <source>
        <dbReference type="EMBL" id="ESQ37644.1"/>
    </source>
</evidence>
<accession>V4L1Y0</accession>
<name>V4L1Y0_EUTSA</name>
<dbReference type="EMBL" id="KI517537">
    <property type="protein sequence ID" value="ESQ37644.1"/>
    <property type="molecule type" value="Genomic_DNA"/>
</dbReference>
<gene>
    <name evidence="1" type="ORF">EUTSA_v10029116mg</name>
</gene>
<organism evidence="1 2">
    <name type="scientific">Eutrema salsugineum</name>
    <name type="common">Saltwater cress</name>
    <name type="synonym">Sisymbrium salsugineum</name>
    <dbReference type="NCBI Taxonomy" id="72664"/>
    <lineage>
        <taxon>Eukaryota</taxon>
        <taxon>Viridiplantae</taxon>
        <taxon>Streptophyta</taxon>
        <taxon>Embryophyta</taxon>
        <taxon>Tracheophyta</taxon>
        <taxon>Spermatophyta</taxon>
        <taxon>Magnoliopsida</taxon>
        <taxon>eudicotyledons</taxon>
        <taxon>Gunneridae</taxon>
        <taxon>Pentapetalae</taxon>
        <taxon>rosids</taxon>
        <taxon>malvids</taxon>
        <taxon>Brassicales</taxon>
        <taxon>Brassicaceae</taxon>
        <taxon>Eutremeae</taxon>
        <taxon>Eutrema</taxon>
    </lineage>
</organism>
<protein>
    <submittedName>
        <fullName evidence="1">Uncharacterized protein</fullName>
    </submittedName>
</protein>
<dbReference type="AlphaFoldDB" id="V4L1Y0"/>
<sequence>MKLKDCNNNPRCRISDGSFGRLEFYGGAHRQRSLLFLRRIGFRSCRIRFFLLLIFDSWLHDSLEQTTQ</sequence>
<dbReference type="Gramene" id="ESQ37644">
    <property type="protein sequence ID" value="ESQ37644"/>
    <property type="gene ID" value="EUTSA_v10029116mg"/>
</dbReference>
<evidence type="ECO:0000313" key="2">
    <source>
        <dbReference type="Proteomes" id="UP000030689"/>
    </source>
</evidence>
<dbReference type="Proteomes" id="UP000030689">
    <property type="component" value="Unassembled WGS sequence"/>
</dbReference>